<accession>A0A1M5YDP4</accession>
<evidence type="ECO:0000313" key="2">
    <source>
        <dbReference type="Proteomes" id="UP000184268"/>
    </source>
</evidence>
<name>A0A1M5YDP4_9GAMM</name>
<dbReference type="OrthoDB" id="9979437at2"/>
<organism evidence="1 2">
    <name type="scientific">Ferrimonas marina</name>
    <dbReference type="NCBI Taxonomy" id="299255"/>
    <lineage>
        <taxon>Bacteria</taxon>
        <taxon>Pseudomonadati</taxon>
        <taxon>Pseudomonadota</taxon>
        <taxon>Gammaproteobacteria</taxon>
        <taxon>Alteromonadales</taxon>
        <taxon>Ferrimonadaceae</taxon>
        <taxon>Ferrimonas</taxon>
    </lineage>
</organism>
<protein>
    <submittedName>
        <fullName evidence="1">Uncharacterized protein</fullName>
    </submittedName>
</protein>
<gene>
    <name evidence="1" type="ORF">SAMN02745129_4120</name>
</gene>
<dbReference type="Proteomes" id="UP000184268">
    <property type="component" value="Unassembled WGS sequence"/>
</dbReference>
<dbReference type="RefSeq" id="WP_067660806.1">
    <property type="nucleotide sequence ID" value="NZ_FQXG01000007.1"/>
</dbReference>
<sequence length="122" mass="13843">MKKLLLPFCLAILAAAYLIQYLQLQQLRSQLAQQQLEIKTQRMMVVDKDTNPRIVLDAEGEEVTLTMLDQAGTPRLQAVMDVNDSGNLFLFDIEGNPRVGFFNEQSGEVLQYLDNVEPFVPQ</sequence>
<dbReference type="AlphaFoldDB" id="A0A1M5YDP4"/>
<keyword evidence="2" id="KW-1185">Reference proteome</keyword>
<evidence type="ECO:0000313" key="1">
    <source>
        <dbReference type="EMBL" id="SHI10106.1"/>
    </source>
</evidence>
<proteinExistence type="predicted"/>
<dbReference type="EMBL" id="FQXG01000007">
    <property type="protein sequence ID" value="SHI10106.1"/>
    <property type="molecule type" value="Genomic_DNA"/>
</dbReference>
<reference evidence="1 2" key="1">
    <citation type="submission" date="2016-11" db="EMBL/GenBank/DDBJ databases">
        <authorList>
            <person name="Jaros S."/>
            <person name="Januszkiewicz K."/>
            <person name="Wedrychowicz H."/>
        </authorList>
    </citation>
    <scope>NUCLEOTIDE SEQUENCE [LARGE SCALE GENOMIC DNA]</scope>
    <source>
        <strain evidence="1 2">DSM 16917</strain>
    </source>
</reference>